<dbReference type="GO" id="GO:0006508">
    <property type="term" value="P:proteolysis"/>
    <property type="evidence" value="ECO:0007669"/>
    <property type="project" value="InterPro"/>
</dbReference>
<comment type="caution">
    <text evidence="4">The sequence shown here is derived from an EMBL/GenBank/DDBJ whole genome shotgun (WGS) entry which is preliminary data.</text>
</comment>
<keyword evidence="2" id="KW-0720">Serine protease</keyword>
<evidence type="ECO:0000256" key="1">
    <source>
        <dbReference type="ARBA" id="ARBA00022801"/>
    </source>
</evidence>
<organism evidence="4 5">
    <name type="scientific">Luteimonas viscosa</name>
    <dbReference type="NCBI Taxonomy" id="1132694"/>
    <lineage>
        <taxon>Bacteria</taxon>
        <taxon>Pseudomonadati</taxon>
        <taxon>Pseudomonadota</taxon>
        <taxon>Gammaproteobacteria</taxon>
        <taxon>Lysobacterales</taxon>
        <taxon>Lysobacteraceae</taxon>
        <taxon>Luteimonas</taxon>
    </lineage>
</organism>
<name>A0A5D4XKM3_9GAMM</name>
<dbReference type="EMBL" id="VTFT01000001">
    <property type="protein sequence ID" value="TYT25206.1"/>
    <property type="molecule type" value="Genomic_DNA"/>
</dbReference>
<evidence type="ECO:0000256" key="2">
    <source>
        <dbReference type="ARBA" id="ARBA00022825"/>
    </source>
</evidence>
<dbReference type="OrthoDB" id="9812921at2"/>
<keyword evidence="1" id="KW-0378">Hydrolase</keyword>
<dbReference type="AlphaFoldDB" id="A0A5D4XKM3"/>
<keyword evidence="5" id="KW-1185">Reference proteome</keyword>
<reference evidence="4 5" key="1">
    <citation type="submission" date="2019-08" db="EMBL/GenBank/DDBJ databases">
        <title>Luteimonas viscosus sp. nov., isolated from soil of a sunflower field.</title>
        <authorList>
            <person name="Jianli Z."/>
            <person name="Ying Z."/>
        </authorList>
    </citation>
    <scope>NUCLEOTIDE SEQUENCE [LARGE SCALE GENOMIC DNA]</scope>
    <source>
        <strain evidence="4 5">XBU10</strain>
    </source>
</reference>
<dbReference type="InterPro" id="IPR011042">
    <property type="entry name" value="6-blade_b-propeller_TolB-like"/>
</dbReference>
<gene>
    <name evidence="4" type="ORF">FZO89_02355</name>
</gene>
<sequence length="689" mass="75105">MTAWGAWMRDPILWAVGLSLLLLGLGSPAVAADGGMTLEQIAKTRTVTRAAIGPDGRHVAYVLSVPREIGKGDDGPAWAELHVASREGTSRGFVTGKVNVTGVDWLPDGRALAYLAKRQGDDTRTLYRIPVDGGESVAIAKLESDITAFSLSPDGRRVALLATEPESDELKALKKKGFSQKVHEEDWRPVQVWIAGIGEDAPEPRLLELEGSVQAVRWSPAGDRLALLVAPRQLTDDTLVFTRLRIVTPEGRELGRVENPGKIGGLSWSPDGANLAFISAQDEHDAQQGRLFVVGRDGGAWRDLLPDLPGHVVDVEWRDAGTVQFISWEGVQARLGEVGVDGGVQRTLLAAEGPVWSGFNRSNGGDIALVGSTPQHPSEAFLLPAGTAAPRKLTDSNPWLEDVRLARQEVIRYRARDGLEIEGLLVHPLERRDDARVPLIVVVHGGPESHYVNGWLTAYSQPLQHAAARGYALFLPNYRSSTGRGVEFSKKGFGRPGMEEFDDVVDGVDHLVGLGLVDRDRVGITGGSYGGYASAWGATYYSERFAASVMFVGISDQASLVTTGDIPWEQHLVHMGTWPWEDPELFRKTSPVTYARQSKTPTLILHGEADPRVPVMQSYMFYRHLKLAGQAPVRLVLYPGEGHGNARAASRYDYSLRLMRWMDHYLKGPGGEPPPYEVEYALPEAAGGK</sequence>
<feature type="domain" description="Peptidase S9 prolyl oligopeptidase catalytic" evidence="3">
    <location>
        <begin position="460"/>
        <end position="667"/>
    </location>
</feature>
<keyword evidence="2" id="KW-0645">Protease</keyword>
<dbReference type="Gene3D" id="2.120.10.30">
    <property type="entry name" value="TolB, C-terminal domain"/>
    <property type="match status" value="1"/>
</dbReference>
<evidence type="ECO:0000313" key="4">
    <source>
        <dbReference type="EMBL" id="TYT25206.1"/>
    </source>
</evidence>
<dbReference type="SUPFAM" id="SSF82171">
    <property type="entry name" value="DPP6 N-terminal domain-like"/>
    <property type="match status" value="1"/>
</dbReference>
<proteinExistence type="predicted"/>
<dbReference type="PANTHER" id="PTHR42776:SF27">
    <property type="entry name" value="DIPEPTIDYL PEPTIDASE FAMILY MEMBER 6"/>
    <property type="match status" value="1"/>
</dbReference>
<evidence type="ECO:0000259" key="3">
    <source>
        <dbReference type="Pfam" id="PF00326"/>
    </source>
</evidence>
<dbReference type="Pfam" id="PF00326">
    <property type="entry name" value="Peptidase_S9"/>
    <property type="match status" value="1"/>
</dbReference>
<dbReference type="InterPro" id="IPR001375">
    <property type="entry name" value="Peptidase_S9_cat"/>
</dbReference>
<dbReference type="Proteomes" id="UP000324973">
    <property type="component" value="Unassembled WGS sequence"/>
</dbReference>
<accession>A0A5D4XKM3</accession>
<evidence type="ECO:0000313" key="5">
    <source>
        <dbReference type="Proteomes" id="UP000324973"/>
    </source>
</evidence>
<dbReference type="PANTHER" id="PTHR42776">
    <property type="entry name" value="SERINE PEPTIDASE S9 FAMILY MEMBER"/>
    <property type="match status" value="1"/>
</dbReference>
<dbReference type="InterPro" id="IPR011659">
    <property type="entry name" value="WD40"/>
</dbReference>
<dbReference type="InterPro" id="IPR029058">
    <property type="entry name" value="AB_hydrolase_fold"/>
</dbReference>
<dbReference type="Gene3D" id="3.40.50.1820">
    <property type="entry name" value="alpha/beta hydrolase"/>
    <property type="match status" value="1"/>
</dbReference>
<dbReference type="Pfam" id="PF07676">
    <property type="entry name" value="PD40"/>
    <property type="match status" value="1"/>
</dbReference>
<protein>
    <submittedName>
        <fullName evidence="4">S9 family peptidase</fullName>
    </submittedName>
</protein>
<dbReference type="GO" id="GO:0004252">
    <property type="term" value="F:serine-type endopeptidase activity"/>
    <property type="evidence" value="ECO:0007669"/>
    <property type="project" value="TreeGrafter"/>
</dbReference>
<dbReference type="SUPFAM" id="SSF53474">
    <property type="entry name" value="alpha/beta-Hydrolases"/>
    <property type="match status" value="1"/>
</dbReference>